<feature type="domain" description="Glycosyltransferase subfamily 4-like N-terminal" evidence="2">
    <location>
        <begin position="36"/>
        <end position="151"/>
    </location>
</feature>
<organism evidence="3 4">
    <name type="scientific">Christiangramia salexigens</name>
    <dbReference type="NCBI Taxonomy" id="1913577"/>
    <lineage>
        <taxon>Bacteria</taxon>
        <taxon>Pseudomonadati</taxon>
        <taxon>Bacteroidota</taxon>
        <taxon>Flavobacteriia</taxon>
        <taxon>Flavobacteriales</taxon>
        <taxon>Flavobacteriaceae</taxon>
        <taxon>Christiangramia</taxon>
    </lineage>
</organism>
<gene>
    <name evidence="3" type="ORF">LPB144_06520</name>
</gene>
<sequence>MKYILYIGNKLEKHGASPTGVDTLPAHLMQEGYQVKAVSSFQNKFLRLADMLINIIRHSRSTELILIDTYSTSNFWYAVLCGYTSKFLNLPFIFILHGGNLEERFLNSDERILDLFRSARKNIVPSEFLKNRLHKFKFNNLVSIPNAIDLHLYPYKERKNVKPRILWVRAFDEVYRPELAIQVLEVLIRDNLDAELCMVGPEKNTDLQSLKILVREKDLPVRFCGKLSKTEWVDLSEEYDIFLNTTSIDNTPVSVIEAMALGMPVVSTNVGGIPYLIEDKTTGLLVERDEPEVMAAAIKLLVEQPELSHLISENSRAKAESFAWDKVKVLWRELLV</sequence>
<keyword evidence="3" id="KW-0808">Transferase</keyword>
<dbReference type="KEGG" id="grl:LPB144_06520"/>
<evidence type="ECO:0000313" key="3">
    <source>
        <dbReference type="EMBL" id="APG61395.1"/>
    </source>
</evidence>
<dbReference type="EMBL" id="CP018153">
    <property type="protein sequence ID" value="APG61395.1"/>
    <property type="molecule type" value="Genomic_DNA"/>
</dbReference>
<dbReference type="PANTHER" id="PTHR12526">
    <property type="entry name" value="GLYCOSYLTRANSFERASE"/>
    <property type="match status" value="1"/>
</dbReference>
<reference evidence="3 4" key="1">
    <citation type="submission" date="2016-11" db="EMBL/GenBank/DDBJ databases">
        <title>Gramella sp. LPB0144 isolated from marine environment.</title>
        <authorList>
            <person name="Kim E."/>
            <person name="Yi H."/>
        </authorList>
    </citation>
    <scope>NUCLEOTIDE SEQUENCE [LARGE SCALE GENOMIC DNA]</scope>
    <source>
        <strain evidence="3 4">LPB0144</strain>
    </source>
</reference>
<dbReference type="OrthoDB" id="139410at2"/>
<dbReference type="InterPro" id="IPR028098">
    <property type="entry name" value="Glyco_trans_4-like_N"/>
</dbReference>
<evidence type="ECO:0000313" key="4">
    <source>
        <dbReference type="Proteomes" id="UP000182510"/>
    </source>
</evidence>
<dbReference type="STRING" id="1913577.LPB144_06520"/>
<keyword evidence="4" id="KW-1185">Reference proteome</keyword>
<dbReference type="InterPro" id="IPR001296">
    <property type="entry name" value="Glyco_trans_1"/>
</dbReference>
<feature type="domain" description="Glycosyl transferase family 1" evidence="1">
    <location>
        <begin position="160"/>
        <end position="317"/>
    </location>
</feature>
<name>A0A1L3J8E9_9FLAO</name>
<dbReference type="SUPFAM" id="SSF53756">
    <property type="entry name" value="UDP-Glycosyltransferase/glycogen phosphorylase"/>
    <property type="match status" value="1"/>
</dbReference>
<dbReference type="RefSeq" id="WP_072554078.1">
    <property type="nucleotide sequence ID" value="NZ_CP018153.1"/>
</dbReference>
<dbReference type="Gene3D" id="3.40.50.2000">
    <property type="entry name" value="Glycogen Phosphorylase B"/>
    <property type="match status" value="2"/>
</dbReference>
<protein>
    <submittedName>
        <fullName evidence="3">Glycosyl transferase family 1</fullName>
    </submittedName>
</protein>
<dbReference type="CDD" id="cd03801">
    <property type="entry name" value="GT4_PimA-like"/>
    <property type="match status" value="1"/>
</dbReference>
<dbReference type="Proteomes" id="UP000182510">
    <property type="component" value="Chromosome"/>
</dbReference>
<dbReference type="AlphaFoldDB" id="A0A1L3J8E9"/>
<evidence type="ECO:0000259" key="1">
    <source>
        <dbReference type="Pfam" id="PF00534"/>
    </source>
</evidence>
<accession>A0A1L3J8E9</accession>
<dbReference type="Pfam" id="PF00534">
    <property type="entry name" value="Glycos_transf_1"/>
    <property type="match status" value="1"/>
</dbReference>
<dbReference type="Pfam" id="PF13439">
    <property type="entry name" value="Glyco_transf_4"/>
    <property type="match status" value="1"/>
</dbReference>
<dbReference type="GO" id="GO:0016757">
    <property type="term" value="F:glycosyltransferase activity"/>
    <property type="evidence" value="ECO:0007669"/>
    <property type="project" value="InterPro"/>
</dbReference>
<proteinExistence type="predicted"/>
<evidence type="ECO:0000259" key="2">
    <source>
        <dbReference type="Pfam" id="PF13439"/>
    </source>
</evidence>